<dbReference type="PRINTS" id="PR01573">
    <property type="entry name" value="SUPERTUBBY"/>
</dbReference>
<organism evidence="4 5">
    <name type="scientific">Corchorus capsularis</name>
    <name type="common">Jute</name>
    <dbReference type="NCBI Taxonomy" id="210143"/>
    <lineage>
        <taxon>Eukaryota</taxon>
        <taxon>Viridiplantae</taxon>
        <taxon>Streptophyta</taxon>
        <taxon>Embryophyta</taxon>
        <taxon>Tracheophyta</taxon>
        <taxon>Spermatophyta</taxon>
        <taxon>Magnoliopsida</taxon>
        <taxon>eudicotyledons</taxon>
        <taxon>Gunneridae</taxon>
        <taxon>Pentapetalae</taxon>
        <taxon>rosids</taxon>
        <taxon>malvids</taxon>
        <taxon>Malvales</taxon>
        <taxon>Malvaceae</taxon>
        <taxon>Grewioideae</taxon>
        <taxon>Apeibeae</taxon>
        <taxon>Corchorus</taxon>
    </lineage>
</organism>
<evidence type="ECO:0000259" key="3">
    <source>
        <dbReference type="Pfam" id="PF01167"/>
    </source>
</evidence>
<dbReference type="AlphaFoldDB" id="A0A1R3IL68"/>
<gene>
    <name evidence="4" type="ORF">CCACVL1_11436</name>
</gene>
<evidence type="ECO:0000256" key="1">
    <source>
        <dbReference type="ARBA" id="ARBA00022737"/>
    </source>
</evidence>
<accession>A0A1R3IL68</accession>
<reference evidence="4 5" key="1">
    <citation type="submission" date="2013-09" db="EMBL/GenBank/DDBJ databases">
        <title>Corchorus capsularis genome sequencing.</title>
        <authorList>
            <person name="Alam M."/>
            <person name="Haque M.S."/>
            <person name="Islam M.S."/>
            <person name="Emdad E.M."/>
            <person name="Islam M.M."/>
            <person name="Ahmed B."/>
            <person name="Halim A."/>
            <person name="Hossen Q.M.M."/>
            <person name="Hossain M.Z."/>
            <person name="Ahmed R."/>
            <person name="Khan M.M."/>
            <person name="Islam R."/>
            <person name="Rashid M.M."/>
            <person name="Khan S.A."/>
            <person name="Rahman M.S."/>
            <person name="Alam M."/>
        </authorList>
    </citation>
    <scope>NUCLEOTIDE SEQUENCE [LARGE SCALE GENOMIC DNA]</scope>
    <source>
        <strain evidence="5">cv. CVL-1</strain>
        <tissue evidence="4">Whole seedling</tissue>
    </source>
</reference>
<dbReference type="Pfam" id="PF13041">
    <property type="entry name" value="PPR_2"/>
    <property type="match status" value="1"/>
</dbReference>
<dbReference type="NCBIfam" id="TIGR00756">
    <property type="entry name" value="PPR"/>
    <property type="match status" value="3"/>
</dbReference>
<dbReference type="InterPro" id="IPR002885">
    <property type="entry name" value="PPR_rpt"/>
</dbReference>
<dbReference type="Gramene" id="OMO83315">
    <property type="protein sequence ID" value="OMO83315"/>
    <property type="gene ID" value="CCACVL1_11436"/>
</dbReference>
<dbReference type="PROSITE" id="PS51375">
    <property type="entry name" value="PPR"/>
    <property type="match status" value="4"/>
</dbReference>
<dbReference type="GO" id="GO:0009451">
    <property type="term" value="P:RNA modification"/>
    <property type="evidence" value="ECO:0007669"/>
    <property type="project" value="InterPro"/>
</dbReference>
<dbReference type="InterPro" id="IPR046960">
    <property type="entry name" value="PPR_At4g14850-like_plant"/>
</dbReference>
<sequence>MGDFKKPLVQNQTSYSDLKHNRSCSEGNKAAFTTDNKENAVFGVDKENAAPPTANNGCCSSSMAKKAATHLKSLSTIGSFDTTKQVPRYKSLSTGKVLKESSLQFCMQMNEPDKAFGCKLWDPIDSDHSSSLNIWDYSDSEAAPASSWSTLPNRALLCRPLPLDIGRCTCVIVKEPSPEGFNGGTMYSLYTNEGQGRQDRKLAVAFHKRRNGKSVFAIAQNTKGILSKTDDSYIGLMTANLIGSRYNIWNQGGLTKSFNKQSPLLGVVTFMPTIATWTGSFRSMRAYIPKHQSMQLKNVTQMQHISGLPKDWEGKMDKIHKLFSRIPRYNNISKQYELDYRDRGRAGLRIQSSVKNFQLTLEENGRQTILQLGRVDRYKYVMDFRYPLTGYQAFCKPYDVGEVTVALALKESCGNVKQGIQLHKFAITCGLMSFITVPNSLMNMYSKSGHFDEALCIFEGLNDPDIVSLNTLLSGFQKSKEALNFVLRMNSNGVVFDAVTCTTALSFCFDLEDFLFGLQLHTLVMKSGLDSEIFVANALITMYSRCKHLEEAKRVFDEMPNRDLVSWNAMLSGFSQETSYGLEAIWVFIEMVKQGIKLDNVSFSAAVSACGHQRNLEVGRQIHGLSIKGGYGMHVSVCNILMSMYAKCEAGEDAKRVFERINGRNVISWTTMISVDEKNAVHLFSKMRLDDVYPNYVTYVGLIHAITTGKLLEEGRMVHGCSLKMNFLSESNVCNSLITMYAKFALVQDALKVFEELECREIVSWNALISGYAQNGMYLEALRTFLSAVTECKPNEYTFGSVLNAIGSGEDISLKHGQSCHSHLTKVGFNTHPIVSNALLDMYAKRGNFSDSLKVFSECPQKSHFAWTSIISAHARHGDYKSMMTSFKKMKAEGVQPDSITFLSVLTTCGRNGMVDMGQELFNSMMKEYQIEPSSEHYSCMVDMLGRAGRLKEAEVLMGRSPGGPGLSMLQSLLGACTIHGNVEMGERVADALMEMEPNESGPYVLMSNLYAEKGNWEKVAKVRKMMRERGVRKEVGFSWVDIGDINSSLSLHGFSSGDKSHPQSEEICKMAECLGLEMKLLRDKDRQKDIAITV</sequence>
<evidence type="ECO:0000313" key="5">
    <source>
        <dbReference type="Proteomes" id="UP000188268"/>
    </source>
</evidence>
<feature type="repeat" description="PPR" evidence="2">
    <location>
        <begin position="863"/>
        <end position="897"/>
    </location>
</feature>
<dbReference type="Pfam" id="PF20431">
    <property type="entry name" value="E_motif"/>
    <property type="match status" value="1"/>
</dbReference>
<dbReference type="Gene3D" id="1.25.40.10">
    <property type="entry name" value="Tetratricopeptide repeat domain"/>
    <property type="match status" value="5"/>
</dbReference>
<dbReference type="OrthoDB" id="185373at2759"/>
<dbReference type="FunFam" id="1.25.40.10:FF:000573">
    <property type="entry name" value="Pentatricopeptide repeat-containing protein mitochondrial"/>
    <property type="match status" value="1"/>
</dbReference>
<dbReference type="GO" id="GO:0003723">
    <property type="term" value="F:RNA binding"/>
    <property type="evidence" value="ECO:0007669"/>
    <property type="project" value="InterPro"/>
</dbReference>
<evidence type="ECO:0000256" key="2">
    <source>
        <dbReference type="PROSITE-ProRule" id="PRU00708"/>
    </source>
</evidence>
<name>A0A1R3IL68_COCAP</name>
<dbReference type="PANTHER" id="PTHR47926">
    <property type="entry name" value="PENTATRICOPEPTIDE REPEAT-CONTAINING PROTEIN"/>
    <property type="match status" value="1"/>
</dbReference>
<feature type="repeat" description="PPR" evidence="2">
    <location>
        <begin position="532"/>
        <end position="562"/>
    </location>
</feature>
<dbReference type="Pfam" id="PF01535">
    <property type="entry name" value="PPR"/>
    <property type="match status" value="8"/>
</dbReference>
<dbReference type="Gene3D" id="3.20.90.10">
    <property type="entry name" value="Tubby Protein, Chain A"/>
    <property type="match status" value="1"/>
</dbReference>
<dbReference type="Pfam" id="PF01167">
    <property type="entry name" value="Tub"/>
    <property type="match status" value="1"/>
</dbReference>
<feature type="repeat" description="PPR" evidence="2">
    <location>
        <begin position="563"/>
        <end position="598"/>
    </location>
</feature>
<dbReference type="FunFam" id="1.25.40.10:FF:000344">
    <property type="entry name" value="Pentatricopeptide repeat-containing protein"/>
    <property type="match status" value="1"/>
</dbReference>
<comment type="caution">
    <text evidence="4">The sequence shown here is derived from an EMBL/GenBank/DDBJ whole genome shotgun (WGS) entry which is preliminary data.</text>
</comment>
<dbReference type="InterPro" id="IPR046848">
    <property type="entry name" value="E_motif"/>
</dbReference>
<keyword evidence="5" id="KW-1185">Reference proteome</keyword>
<evidence type="ECO:0000313" key="4">
    <source>
        <dbReference type="EMBL" id="OMO83315.1"/>
    </source>
</evidence>
<dbReference type="EMBL" id="AWWV01009884">
    <property type="protein sequence ID" value="OMO83315.1"/>
    <property type="molecule type" value="Genomic_DNA"/>
</dbReference>
<proteinExistence type="predicted"/>
<protein>
    <recommendedName>
        <fullName evidence="3">Tubby C-terminal domain-containing protein</fullName>
    </recommendedName>
</protein>
<keyword evidence="1" id="KW-0677">Repeat</keyword>
<feature type="domain" description="Tubby C-terminal" evidence="3">
    <location>
        <begin position="158"/>
        <end position="395"/>
    </location>
</feature>
<dbReference type="InterPro" id="IPR011990">
    <property type="entry name" value="TPR-like_helical_dom_sf"/>
</dbReference>
<dbReference type="InterPro" id="IPR025659">
    <property type="entry name" value="Tubby-like_C"/>
</dbReference>
<dbReference type="Proteomes" id="UP000188268">
    <property type="component" value="Unassembled WGS sequence"/>
</dbReference>
<dbReference type="PANTHER" id="PTHR47926:SF524">
    <property type="entry name" value="(WILD MALAYSIAN BANANA) HYPOTHETICAL PROTEIN"/>
    <property type="match status" value="1"/>
</dbReference>
<dbReference type="InterPro" id="IPR000007">
    <property type="entry name" value="Tubby_C"/>
</dbReference>
<dbReference type="SUPFAM" id="SSF54518">
    <property type="entry name" value="Tubby C-terminal domain-like"/>
    <property type="match status" value="1"/>
</dbReference>
<dbReference type="STRING" id="210143.A0A1R3IL68"/>
<feature type="repeat" description="PPR" evidence="2">
    <location>
        <begin position="898"/>
        <end position="933"/>
    </location>
</feature>